<dbReference type="Proteomes" id="UP000694941">
    <property type="component" value="Unplaced"/>
</dbReference>
<feature type="domain" description="IQ motif and ubiquitin-like" evidence="2">
    <location>
        <begin position="470"/>
        <end position="602"/>
    </location>
</feature>
<dbReference type="Pfam" id="PF25805">
    <property type="entry name" value="IQUB"/>
    <property type="match status" value="1"/>
</dbReference>
<dbReference type="RefSeq" id="XP_022248709.1">
    <property type="nucleotide sequence ID" value="XM_022393001.1"/>
</dbReference>
<accession>A0ABM1SYK2</accession>
<feature type="region of interest" description="Disordered" evidence="1">
    <location>
        <begin position="1"/>
        <end position="56"/>
    </location>
</feature>
<evidence type="ECO:0000313" key="3">
    <source>
        <dbReference type="Proteomes" id="UP000694941"/>
    </source>
</evidence>
<feature type="compositionally biased region" description="Polar residues" evidence="1">
    <location>
        <begin position="17"/>
        <end position="49"/>
    </location>
</feature>
<organism evidence="3 4">
    <name type="scientific">Limulus polyphemus</name>
    <name type="common">Atlantic horseshoe crab</name>
    <dbReference type="NCBI Taxonomy" id="6850"/>
    <lineage>
        <taxon>Eukaryota</taxon>
        <taxon>Metazoa</taxon>
        <taxon>Ecdysozoa</taxon>
        <taxon>Arthropoda</taxon>
        <taxon>Chelicerata</taxon>
        <taxon>Merostomata</taxon>
        <taxon>Xiphosura</taxon>
        <taxon>Limulidae</taxon>
        <taxon>Limulus</taxon>
    </lineage>
</organism>
<evidence type="ECO:0000256" key="1">
    <source>
        <dbReference type="SAM" id="MobiDB-lite"/>
    </source>
</evidence>
<reference evidence="4 5" key="1">
    <citation type="submission" date="2025-05" db="UniProtKB">
        <authorList>
            <consortium name="RefSeq"/>
        </authorList>
    </citation>
    <scope>IDENTIFICATION</scope>
    <source>
        <tissue evidence="4 5">Muscle</tissue>
    </source>
</reference>
<dbReference type="PANTHER" id="PTHR21074">
    <property type="entry name" value="IQ AND UBIQUITIN-LIKE DOMAIN-CONTAINING PROTEIN"/>
    <property type="match status" value="1"/>
</dbReference>
<keyword evidence="3" id="KW-1185">Reference proteome</keyword>
<dbReference type="InterPro" id="IPR057887">
    <property type="entry name" value="IQUB_helical"/>
</dbReference>
<proteinExistence type="predicted"/>
<dbReference type="GeneID" id="106465163"/>
<dbReference type="InterPro" id="IPR037695">
    <property type="entry name" value="IQUB"/>
</dbReference>
<sequence length="791" mass="92441">MENPKVSKSEKPEYNDDQLSAVDTKNTKEQNSNASSDTLYNSSTEQEMGTQDIDLENCSINDDMSEQIYSFPRPGDNNYIAQEESEIDVDHQIQSEELDYHVELPEPNDSNQITPEESDNYIEVPEPNQISYEELSKQLDICELDDNRILPFDNSDSQVGIYEYNDSSQIPVDESDGQIKEKPEDDNLNLLEESTDQLEVLEYENDSQIQTDKETDPMYIQVESEMIDSLQNETTQRLSNETYQHQGTRTEIVQTCKTKPFLGGYRHKLTGVEYHHSSTQTIPKSKPDKGIETFSRDTQTTKLNHQQQQTNKDVYTQVERSDVYLPSQSDKILVPRKPYITIDEIQQKLLDKVVLIQKYWRRWIARRFVRELREALQKKKKWEEDQKLMHQRMLDQALEDEYRRKLNPRRKTDFELLFSALDQWRNEQVETIERTKSGAERKAALCDVTDMEMDYIAIINCQRQAANVINRQHNNQKFLQKVAAPKRWIGKKGVVEVDTVGTLKAGELRDMNYNLSLHHLTRDERMAVLLSLKHTIKEQDCQLTRELTTLVDRELDLLVRGTDKKYLTGLRQCIMDLFWQYARQPAFNPEVALLQKLSSAPANVPQRLAHCRYCDTHYLIPNEGSGDVARQILTWKCTRCRDLENEGWRRREGRVFLQMLKEVWDKERQSGSTTGLVFLLNEGEIRYLVEKIWKGKSALSGSTNLFDLVFLRWNKEYEWTPWNCILMNRQEARNHCALNSVSQHYSSTFIQQVQQKHIAAKSYFSSLPRLLPYLDFTSKDGSTSNIKMLLN</sequence>
<dbReference type="RefSeq" id="XP_022248708.1">
    <property type="nucleotide sequence ID" value="XM_022393000.1"/>
</dbReference>
<gene>
    <name evidence="4 5" type="primary">LOC106465163</name>
</gene>
<dbReference type="CDD" id="cd23767">
    <property type="entry name" value="IQCD"/>
    <property type="match status" value="1"/>
</dbReference>
<dbReference type="PANTHER" id="PTHR21074:SF0">
    <property type="entry name" value="IQ AND UBIQUITIN-LIKE DOMAIN-CONTAINING PROTEIN"/>
    <property type="match status" value="1"/>
</dbReference>
<evidence type="ECO:0000313" key="5">
    <source>
        <dbReference type="RefSeq" id="XP_022248709.1"/>
    </source>
</evidence>
<evidence type="ECO:0000313" key="4">
    <source>
        <dbReference type="RefSeq" id="XP_022248708.1"/>
    </source>
</evidence>
<name>A0ABM1SYK2_LIMPO</name>
<feature type="compositionally biased region" description="Basic and acidic residues" evidence="1">
    <location>
        <begin position="1"/>
        <end position="14"/>
    </location>
</feature>
<evidence type="ECO:0000259" key="2">
    <source>
        <dbReference type="Pfam" id="PF25805"/>
    </source>
</evidence>
<protein>
    <submittedName>
        <fullName evidence="4 5">IQ and ubiquitin-like domain-containing protein</fullName>
    </submittedName>
</protein>
<dbReference type="PROSITE" id="PS50096">
    <property type="entry name" value="IQ"/>
    <property type="match status" value="1"/>
</dbReference>